<protein>
    <submittedName>
        <fullName evidence="1">Uncharacterized protein</fullName>
    </submittedName>
</protein>
<dbReference type="RefSeq" id="WP_220199417.1">
    <property type="nucleotide sequence ID" value="NZ_BNJF01000008.1"/>
</dbReference>
<dbReference type="AlphaFoldDB" id="A0A8J3MWJ3"/>
<keyword evidence="2" id="KW-1185">Reference proteome</keyword>
<organism evidence="1 2">
    <name type="scientific">Ktedonospora formicarum</name>
    <dbReference type="NCBI Taxonomy" id="2778364"/>
    <lineage>
        <taxon>Bacteria</taxon>
        <taxon>Bacillati</taxon>
        <taxon>Chloroflexota</taxon>
        <taxon>Ktedonobacteria</taxon>
        <taxon>Ktedonobacterales</taxon>
        <taxon>Ktedonobacteraceae</taxon>
        <taxon>Ktedonospora</taxon>
    </lineage>
</organism>
<name>A0A8J3MWJ3_9CHLR</name>
<evidence type="ECO:0000313" key="2">
    <source>
        <dbReference type="Proteomes" id="UP000612362"/>
    </source>
</evidence>
<dbReference type="Proteomes" id="UP000612362">
    <property type="component" value="Unassembled WGS sequence"/>
</dbReference>
<evidence type="ECO:0000313" key="1">
    <source>
        <dbReference type="EMBL" id="GHO50395.1"/>
    </source>
</evidence>
<accession>A0A8J3MWJ3</accession>
<comment type="caution">
    <text evidence="1">The sequence shown here is derived from an EMBL/GenBank/DDBJ whole genome shotgun (WGS) entry which is preliminary data.</text>
</comment>
<reference evidence="1" key="1">
    <citation type="submission" date="2020-10" db="EMBL/GenBank/DDBJ databases">
        <title>Taxonomic study of unclassified bacteria belonging to the class Ktedonobacteria.</title>
        <authorList>
            <person name="Yabe S."/>
            <person name="Wang C.M."/>
            <person name="Zheng Y."/>
            <person name="Sakai Y."/>
            <person name="Cavaletti L."/>
            <person name="Monciardini P."/>
            <person name="Donadio S."/>
        </authorList>
    </citation>
    <scope>NUCLEOTIDE SEQUENCE</scope>
    <source>
        <strain evidence="1">SOSP1-1</strain>
    </source>
</reference>
<sequence length="116" mass="12869">MDEQAWQAKSVEILTEIKEWRQAHPQATFVEIEEEVHAHLMELEAHILQDAASASERRAWGQSTGTPAPLCPTCALPLQARGQRERTLHGNGGQSVTLKRNYGICPRCGAGLFPPR</sequence>
<proteinExistence type="predicted"/>
<gene>
    <name evidence="1" type="ORF">KSX_85580</name>
</gene>
<dbReference type="EMBL" id="BNJF01000008">
    <property type="protein sequence ID" value="GHO50395.1"/>
    <property type="molecule type" value="Genomic_DNA"/>
</dbReference>